<dbReference type="InterPro" id="IPR050834">
    <property type="entry name" value="Glycosyltransf_2"/>
</dbReference>
<organism evidence="2">
    <name type="scientific">marine sediment metagenome</name>
    <dbReference type="NCBI Taxonomy" id="412755"/>
    <lineage>
        <taxon>unclassified sequences</taxon>
        <taxon>metagenomes</taxon>
        <taxon>ecological metagenomes</taxon>
    </lineage>
</organism>
<dbReference type="InterPro" id="IPR029044">
    <property type="entry name" value="Nucleotide-diphossugar_trans"/>
</dbReference>
<comment type="caution">
    <text evidence="2">The sequence shown here is derived from an EMBL/GenBank/DDBJ whole genome shotgun (WGS) entry which is preliminary data.</text>
</comment>
<sequence>MPVDNIKVSVVVTCYNEEKNIGECLKSLVKQVYIGDYEIVIVDGNSQDRTQDIIKEFIKTHSNIRLIIEPKKGVAAGRNSGINNARYDYIAFTDADCGVPRDWLSLLTKNYQHMKSKYDNVIAIGGRNIVPENSGNFLKAIGIALDSYVGSFSSIQGRQLKEPTFVSSLSTANALYDKKKIIEIGYFDESLQSEAEDADLNFRLTSKGHKFLFIPDSFVWHKMRLGPLAW</sequence>
<dbReference type="PANTHER" id="PTHR43685:SF2">
    <property type="entry name" value="GLYCOSYLTRANSFERASE 2-LIKE DOMAIN-CONTAINING PROTEIN"/>
    <property type="match status" value="1"/>
</dbReference>
<dbReference type="Gene3D" id="3.90.550.10">
    <property type="entry name" value="Spore Coat Polysaccharide Biosynthesis Protein SpsA, Chain A"/>
    <property type="match status" value="1"/>
</dbReference>
<dbReference type="Pfam" id="PF00535">
    <property type="entry name" value="Glycos_transf_2"/>
    <property type="match status" value="1"/>
</dbReference>
<dbReference type="SUPFAM" id="SSF53448">
    <property type="entry name" value="Nucleotide-diphospho-sugar transferases"/>
    <property type="match status" value="1"/>
</dbReference>
<proteinExistence type="predicted"/>
<dbReference type="PANTHER" id="PTHR43685">
    <property type="entry name" value="GLYCOSYLTRANSFERASE"/>
    <property type="match status" value="1"/>
</dbReference>
<dbReference type="InterPro" id="IPR001173">
    <property type="entry name" value="Glyco_trans_2-like"/>
</dbReference>
<protein>
    <recommendedName>
        <fullName evidence="1">Glycosyltransferase 2-like domain-containing protein</fullName>
    </recommendedName>
</protein>
<name>X0SHP9_9ZZZZ</name>
<evidence type="ECO:0000313" key="2">
    <source>
        <dbReference type="EMBL" id="GAF75432.1"/>
    </source>
</evidence>
<dbReference type="AlphaFoldDB" id="X0SHP9"/>
<evidence type="ECO:0000259" key="1">
    <source>
        <dbReference type="Pfam" id="PF00535"/>
    </source>
</evidence>
<dbReference type="EMBL" id="BARS01005569">
    <property type="protein sequence ID" value="GAF75432.1"/>
    <property type="molecule type" value="Genomic_DNA"/>
</dbReference>
<reference evidence="2" key="1">
    <citation type="journal article" date="2014" name="Front. Microbiol.">
        <title>High frequency of phylogenetically diverse reductive dehalogenase-homologous genes in deep subseafloor sedimentary metagenomes.</title>
        <authorList>
            <person name="Kawai M."/>
            <person name="Futagami T."/>
            <person name="Toyoda A."/>
            <person name="Takaki Y."/>
            <person name="Nishi S."/>
            <person name="Hori S."/>
            <person name="Arai W."/>
            <person name="Tsubouchi T."/>
            <person name="Morono Y."/>
            <person name="Uchiyama I."/>
            <person name="Ito T."/>
            <person name="Fujiyama A."/>
            <person name="Inagaki F."/>
            <person name="Takami H."/>
        </authorList>
    </citation>
    <scope>NUCLEOTIDE SEQUENCE</scope>
    <source>
        <strain evidence="2">Expedition CK06-06</strain>
    </source>
</reference>
<feature type="non-terminal residue" evidence="2">
    <location>
        <position position="230"/>
    </location>
</feature>
<accession>X0SHP9</accession>
<feature type="domain" description="Glycosyltransferase 2-like" evidence="1">
    <location>
        <begin position="9"/>
        <end position="183"/>
    </location>
</feature>
<gene>
    <name evidence="2" type="ORF">S01H1_10931</name>
</gene>